<keyword evidence="4" id="KW-1003">Cell membrane</keyword>
<dbReference type="PANTHER" id="PTHR43547">
    <property type="entry name" value="TWO-COMPONENT HISTIDINE KINASE"/>
    <property type="match status" value="1"/>
</dbReference>
<keyword evidence="10" id="KW-0067">ATP-binding</keyword>
<evidence type="ECO:0000259" key="15">
    <source>
        <dbReference type="PROSITE" id="PS50109"/>
    </source>
</evidence>
<evidence type="ECO:0000256" key="14">
    <source>
        <dbReference type="SAM" id="Phobius"/>
    </source>
</evidence>
<dbReference type="InterPro" id="IPR039506">
    <property type="entry name" value="SPOB_a"/>
</dbReference>
<dbReference type="InterPro" id="IPR033463">
    <property type="entry name" value="sCache_3"/>
</dbReference>
<evidence type="ECO:0000313" key="17">
    <source>
        <dbReference type="Proteomes" id="UP000585721"/>
    </source>
</evidence>
<dbReference type="InterPro" id="IPR036890">
    <property type="entry name" value="HATPase_C_sf"/>
</dbReference>
<dbReference type="InterPro" id="IPR003594">
    <property type="entry name" value="HATPase_dom"/>
</dbReference>
<comment type="subcellular location">
    <subcellularLocation>
        <location evidence="2">Cell membrane</location>
        <topology evidence="2">Multi-pass membrane protein</topology>
    </subcellularLocation>
</comment>
<name>A0A841GNV6_9GAMM</name>
<organism evidence="16 17">
    <name type="scientific">Tolumonas osonensis</name>
    <dbReference type="NCBI Taxonomy" id="675874"/>
    <lineage>
        <taxon>Bacteria</taxon>
        <taxon>Pseudomonadati</taxon>
        <taxon>Pseudomonadota</taxon>
        <taxon>Gammaproteobacteria</taxon>
        <taxon>Aeromonadales</taxon>
        <taxon>Aeromonadaceae</taxon>
        <taxon>Tolumonas</taxon>
    </lineage>
</organism>
<evidence type="ECO:0000256" key="13">
    <source>
        <dbReference type="ARBA" id="ARBA00023136"/>
    </source>
</evidence>
<gene>
    <name evidence="16" type="ORF">HNR75_001025</name>
</gene>
<keyword evidence="5" id="KW-0597">Phosphoprotein</keyword>
<proteinExistence type="predicted"/>
<evidence type="ECO:0000256" key="9">
    <source>
        <dbReference type="ARBA" id="ARBA00022777"/>
    </source>
</evidence>
<keyword evidence="12" id="KW-0902">Two-component regulatory system</keyword>
<dbReference type="PROSITE" id="PS50109">
    <property type="entry name" value="HIS_KIN"/>
    <property type="match status" value="1"/>
</dbReference>
<dbReference type="PANTHER" id="PTHR43547:SF10">
    <property type="entry name" value="SENSOR HISTIDINE KINASE DCUS"/>
    <property type="match status" value="1"/>
</dbReference>
<evidence type="ECO:0000256" key="11">
    <source>
        <dbReference type="ARBA" id="ARBA00022989"/>
    </source>
</evidence>
<dbReference type="SUPFAM" id="SSF55874">
    <property type="entry name" value="ATPase domain of HSP90 chaperone/DNA topoisomerase II/histidine kinase"/>
    <property type="match status" value="1"/>
</dbReference>
<keyword evidence="9 16" id="KW-0418">Kinase</keyword>
<keyword evidence="17" id="KW-1185">Reference proteome</keyword>
<sequence>MLRLSSPLKLRTRIMLLVCTVIALVLLVVHAIFVTQSTALTKSSLEEKARAVARTLTETPFVGAAINDPEQQQALQKYIESVRKHNELLYITVMDMNAIRHTHPDPKMIGQRFQGGDEKKALRGEESITEAMGSLGNSVRVISPLYYQGKQVGAIAAGLSTEKIEATISANLLFAYIALLFGGVVGAIGAFYLAHKIKSIMFGLEPSEIASLLEQRSAMLQSIREGVIAVNAQSEITLINDEAKRLLRLSGSFNELLQDKGSKSWPKLLNLQEVLQTGTARHDEELKFNGLVLLSSSVPVRVNGQIAGAVVSFRDKTEVSQLVQRLSGMSNYAEALRMQTHEFMNKLQVILGMVNIRAFDQLEHYIMGIAGQYQSDVGALIRQIKDPVIAGFLLGKINRAREAGITVIVTDDSYLPESSQLEQLHVLVTMLGNLLENAIDALEGVPDPTITVALDYEDGSLFCVVKDNGKGIPPDVIPHIFERGFSTKGTQRGLGLYLVKESLAKLEHSSIECRNNPDRGASFIVTLPYAGKVAES</sequence>
<evidence type="ECO:0000256" key="8">
    <source>
        <dbReference type="ARBA" id="ARBA00022741"/>
    </source>
</evidence>
<dbReference type="GO" id="GO:0005524">
    <property type="term" value="F:ATP binding"/>
    <property type="evidence" value="ECO:0007669"/>
    <property type="project" value="UniProtKB-KW"/>
</dbReference>
<keyword evidence="11 14" id="KW-1133">Transmembrane helix</keyword>
<dbReference type="Pfam" id="PF14689">
    <property type="entry name" value="SPOB_a"/>
    <property type="match status" value="1"/>
</dbReference>
<evidence type="ECO:0000256" key="3">
    <source>
        <dbReference type="ARBA" id="ARBA00012438"/>
    </source>
</evidence>
<protein>
    <recommendedName>
        <fullName evidence="3">histidine kinase</fullName>
        <ecNumber evidence="3">2.7.13.3</ecNumber>
    </recommendedName>
</protein>
<evidence type="ECO:0000256" key="10">
    <source>
        <dbReference type="ARBA" id="ARBA00022840"/>
    </source>
</evidence>
<dbReference type="FunFam" id="3.30.450.20:FF:000018">
    <property type="entry name" value="Sensor histidine kinase DcuS"/>
    <property type="match status" value="1"/>
</dbReference>
<dbReference type="SMART" id="SM00387">
    <property type="entry name" value="HATPase_c"/>
    <property type="match status" value="1"/>
</dbReference>
<dbReference type="Gene3D" id="1.10.287.130">
    <property type="match status" value="1"/>
</dbReference>
<dbReference type="NCBIfam" id="NF008298">
    <property type="entry name" value="PRK11086.1"/>
    <property type="match status" value="1"/>
</dbReference>
<feature type="transmembrane region" description="Helical" evidence="14">
    <location>
        <begin position="173"/>
        <end position="194"/>
    </location>
</feature>
<evidence type="ECO:0000256" key="2">
    <source>
        <dbReference type="ARBA" id="ARBA00004651"/>
    </source>
</evidence>
<dbReference type="InterPro" id="IPR005467">
    <property type="entry name" value="His_kinase_dom"/>
</dbReference>
<keyword evidence="13 14" id="KW-0472">Membrane</keyword>
<dbReference type="InterPro" id="IPR004358">
    <property type="entry name" value="Sig_transdc_His_kin-like_C"/>
</dbReference>
<evidence type="ECO:0000256" key="1">
    <source>
        <dbReference type="ARBA" id="ARBA00000085"/>
    </source>
</evidence>
<evidence type="ECO:0000256" key="5">
    <source>
        <dbReference type="ARBA" id="ARBA00022553"/>
    </source>
</evidence>
<dbReference type="EC" id="2.7.13.3" evidence="3"/>
<keyword evidence="8" id="KW-0547">Nucleotide-binding</keyword>
<dbReference type="Pfam" id="PF17203">
    <property type="entry name" value="sCache_3_2"/>
    <property type="match status" value="1"/>
</dbReference>
<dbReference type="AlphaFoldDB" id="A0A841GNV6"/>
<evidence type="ECO:0000256" key="12">
    <source>
        <dbReference type="ARBA" id="ARBA00023012"/>
    </source>
</evidence>
<accession>A0A841GNV6</accession>
<dbReference type="Pfam" id="PF02518">
    <property type="entry name" value="HATPase_c"/>
    <property type="match status" value="1"/>
</dbReference>
<dbReference type="Proteomes" id="UP000585721">
    <property type="component" value="Unassembled WGS sequence"/>
</dbReference>
<dbReference type="EMBL" id="JACHGR010000003">
    <property type="protein sequence ID" value="MBB6055143.1"/>
    <property type="molecule type" value="Genomic_DNA"/>
</dbReference>
<evidence type="ECO:0000313" key="16">
    <source>
        <dbReference type="EMBL" id="MBB6055143.1"/>
    </source>
</evidence>
<feature type="domain" description="Histidine kinase" evidence="15">
    <location>
        <begin position="427"/>
        <end position="531"/>
    </location>
</feature>
<dbReference type="SUPFAM" id="SSF103190">
    <property type="entry name" value="Sensory domain-like"/>
    <property type="match status" value="1"/>
</dbReference>
<dbReference type="PRINTS" id="PR00344">
    <property type="entry name" value="BCTRLSENSOR"/>
</dbReference>
<evidence type="ECO:0000256" key="7">
    <source>
        <dbReference type="ARBA" id="ARBA00022692"/>
    </source>
</evidence>
<dbReference type="Gene3D" id="3.30.450.20">
    <property type="entry name" value="PAS domain"/>
    <property type="match status" value="2"/>
</dbReference>
<keyword evidence="7 14" id="KW-0812">Transmembrane</keyword>
<evidence type="ECO:0000256" key="6">
    <source>
        <dbReference type="ARBA" id="ARBA00022679"/>
    </source>
</evidence>
<dbReference type="RefSeq" id="WP_188025923.1">
    <property type="nucleotide sequence ID" value="NZ_JACHGR010000003.1"/>
</dbReference>
<dbReference type="InterPro" id="IPR029151">
    <property type="entry name" value="Sensor-like_sf"/>
</dbReference>
<dbReference type="GO" id="GO:0005886">
    <property type="term" value="C:plasma membrane"/>
    <property type="evidence" value="ECO:0007669"/>
    <property type="project" value="UniProtKB-SubCell"/>
</dbReference>
<comment type="catalytic activity">
    <reaction evidence="1">
        <text>ATP + protein L-histidine = ADP + protein N-phospho-L-histidine.</text>
        <dbReference type="EC" id="2.7.13.3"/>
    </reaction>
</comment>
<dbReference type="Gene3D" id="3.30.565.10">
    <property type="entry name" value="Histidine kinase-like ATPase, C-terminal domain"/>
    <property type="match status" value="1"/>
</dbReference>
<comment type="caution">
    <text evidence="16">The sequence shown here is derived from an EMBL/GenBank/DDBJ whole genome shotgun (WGS) entry which is preliminary data.</text>
</comment>
<evidence type="ECO:0000256" key="4">
    <source>
        <dbReference type="ARBA" id="ARBA00022475"/>
    </source>
</evidence>
<reference evidence="16 17" key="1">
    <citation type="submission" date="2020-08" db="EMBL/GenBank/DDBJ databases">
        <title>Genomic Encyclopedia of Type Strains, Phase IV (KMG-IV): sequencing the most valuable type-strain genomes for metagenomic binning, comparative biology and taxonomic classification.</title>
        <authorList>
            <person name="Goeker M."/>
        </authorList>
    </citation>
    <scope>NUCLEOTIDE SEQUENCE [LARGE SCALE GENOMIC DNA]</scope>
    <source>
        <strain evidence="16 17">DSM 22975</strain>
    </source>
</reference>
<dbReference type="GO" id="GO:0000155">
    <property type="term" value="F:phosphorelay sensor kinase activity"/>
    <property type="evidence" value="ECO:0007669"/>
    <property type="project" value="TreeGrafter"/>
</dbReference>
<keyword evidence="6" id="KW-0808">Transferase</keyword>